<keyword evidence="3" id="KW-1185">Reference proteome</keyword>
<dbReference type="InterPro" id="IPR018705">
    <property type="entry name" value="DUF2134_membrane"/>
</dbReference>
<dbReference type="InterPro" id="IPR051266">
    <property type="entry name" value="CLCR"/>
</dbReference>
<dbReference type="EMBL" id="CP036291">
    <property type="protein sequence ID" value="QDU88133.1"/>
    <property type="molecule type" value="Genomic_DNA"/>
</dbReference>
<evidence type="ECO:0000259" key="1">
    <source>
        <dbReference type="PROSITE" id="PS50234"/>
    </source>
</evidence>
<dbReference type="CDD" id="cd00198">
    <property type="entry name" value="vWFA"/>
    <property type="match status" value="1"/>
</dbReference>
<dbReference type="PANTHER" id="PTHR10579">
    <property type="entry name" value="CALCIUM-ACTIVATED CHLORIDE CHANNEL REGULATOR"/>
    <property type="match status" value="1"/>
</dbReference>
<organism evidence="2 3">
    <name type="scientific">Pirellulimonas nuda</name>
    <dbReference type="NCBI Taxonomy" id="2528009"/>
    <lineage>
        <taxon>Bacteria</taxon>
        <taxon>Pseudomonadati</taxon>
        <taxon>Planctomycetota</taxon>
        <taxon>Planctomycetia</taxon>
        <taxon>Pirellulales</taxon>
        <taxon>Lacipirellulaceae</taxon>
        <taxon>Pirellulimonas</taxon>
    </lineage>
</organism>
<dbReference type="InterPro" id="IPR002035">
    <property type="entry name" value="VWF_A"/>
</dbReference>
<dbReference type="SMART" id="SM00327">
    <property type="entry name" value="VWA"/>
    <property type="match status" value="1"/>
</dbReference>
<dbReference type="AlphaFoldDB" id="A0A518D9M2"/>
<sequence length="367" mass="39260">MLPLIAVLLPVLVLFLGFAVDVAHMQNTRMQLRLATDSAARAAASTLSRTDSLSQARTAAQDVANANMVAGLPLKVRSEEVEFGRSEPDANGKFVFTSGASPPNSVRVLGQKTNGSDSGSVPLFFGRLVGASSFEPTFTATASFINVDICLVLDRSTSMKVNIDSSESGLYTNDTRFCKPPFGDTRWAAVDRAVRVFTDAIDRSKADEKVALASYSSDLSKTLPGYCGVSNRAATLDEPLTSDIPRIDSALATITGNVWNGNTNIEAGMREGVKALTDTSRARQSAERIMIVLTDGAENEGSAEAAAQACADQRIRVHAITFGDFANQDAMKRVASVGRGQFFHAPDPTRLEEIFRELAGQVARLTE</sequence>
<dbReference type="PROSITE" id="PS50234">
    <property type="entry name" value="VWFA"/>
    <property type="match status" value="1"/>
</dbReference>
<protein>
    <submittedName>
        <fullName evidence="2">von Willebrand factor type A domain protein</fullName>
    </submittedName>
</protein>
<feature type="domain" description="VWFA" evidence="1">
    <location>
        <begin position="148"/>
        <end position="358"/>
    </location>
</feature>
<evidence type="ECO:0000313" key="3">
    <source>
        <dbReference type="Proteomes" id="UP000317429"/>
    </source>
</evidence>
<dbReference type="KEGG" id="pnd:Pla175_15040"/>
<dbReference type="SUPFAM" id="SSF53300">
    <property type="entry name" value="vWA-like"/>
    <property type="match status" value="1"/>
</dbReference>
<dbReference type="InterPro" id="IPR036465">
    <property type="entry name" value="vWFA_dom_sf"/>
</dbReference>
<reference evidence="2 3" key="1">
    <citation type="submission" date="2019-02" db="EMBL/GenBank/DDBJ databases">
        <title>Deep-cultivation of Planctomycetes and their phenomic and genomic characterization uncovers novel biology.</title>
        <authorList>
            <person name="Wiegand S."/>
            <person name="Jogler M."/>
            <person name="Boedeker C."/>
            <person name="Pinto D."/>
            <person name="Vollmers J."/>
            <person name="Rivas-Marin E."/>
            <person name="Kohn T."/>
            <person name="Peeters S.H."/>
            <person name="Heuer A."/>
            <person name="Rast P."/>
            <person name="Oberbeckmann S."/>
            <person name="Bunk B."/>
            <person name="Jeske O."/>
            <person name="Meyerdierks A."/>
            <person name="Storesund J.E."/>
            <person name="Kallscheuer N."/>
            <person name="Luecker S."/>
            <person name="Lage O.M."/>
            <person name="Pohl T."/>
            <person name="Merkel B.J."/>
            <person name="Hornburger P."/>
            <person name="Mueller R.-W."/>
            <person name="Bruemmer F."/>
            <person name="Labrenz M."/>
            <person name="Spormann A.M."/>
            <person name="Op den Camp H."/>
            <person name="Overmann J."/>
            <person name="Amann R."/>
            <person name="Jetten M.S.M."/>
            <person name="Mascher T."/>
            <person name="Medema M.H."/>
            <person name="Devos D.P."/>
            <person name="Kaster A.-K."/>
            <person name="Ovreas L."/>
            <person name="Rohde M."/>
            <person name="Galperin M.Y."/>
            <person name="Jogler C."/>
        </authorList>
    </citation>
    <scope>NUCLEOTIDE SEQUENCE [LARGE SCALE GENOMIC DNA]</scope>
    <source>
        <strain evidence="2 3">Pla175</strain>
    </source>
</reference>
<dbReference type="Pfam" id="PF09977">
    <property type="entry name" value="Tad_C"/>
    <property type="match status" value="1"/>
</dbReference>
<evidence type="ECO:0000313" key="2">
    <source>
        <dbReference type="EMBL" id="QDU88133.1"/>
    </source>
</evidence>
<dbReference type="Proteomes" id="UP000317429">
    <property type="component" value="Chromosome"/>
</dbReference>
<proteinExistence type="predicted"/>
<dbReference type="Pfam" id="PF00092">
    <property type="entry name" value="VWA"/>
    <property type="match status" value="1"/>
</dbReference>
<accession>A0A518D9M2</accession>
<dbReference type="Gene3D" id="3.40.50.410">
    <property type="entry name" value="von Willebrand factor, type A domain"/>
    <property type="match status" value="1"/>
</dbReference>
<name>A0A518D9M2_9BACT</name>
<dbReference type="PANTHER" id="PTHR10579:SF43">
    <property type="entry name" value="ZINC FINGER (C3HC4-TYPE RING FINGER) FAMILY PROTEIN"/>
    <property type="match status" value="1"/>
</dbReference>
<gene>
    <name evidence="2" type="ORF">Pla175_15040</name>
</gene>